<evidence type="ECO:0000259" key="4">
    <source>
        <dbReference type="PROSITE" id="PS01124"/>
    </source>
</evidence>
<proteinExistence type="predicted"/>
<accession>A0A1M4XZD2</accession>
<evidence type="ECO:0000256" key="2">
    <source>
        <dbReference type="ARBA" id="ARBA00023125"/>
    </source>
</evidence>
<dbReference type="Pfam" id="PF12833">
    <property type="entry name" value="HTH_18"/>
    <property type="match status" value="1"/>
</dbReference>
<feature type="domain" description="HTH araC/xylS-type" evidence="4">
    <location>
        <begin position="46"/>
        <end position="147"/>
    </location>
</feature>
<organism evidence="5 6">
    <name type="scientific">Bacteroides faecichinchillae</name>
    <dbReference type="NCBI Taxonomy" id="871325"/>
    <lineage>
        <taxon>Bacteria</taxon>
        <taxon>Pseudomonadati</taxon>
        <taxon>Bacteroidota</taxon>
        <taxon>Bacteroidia</taxon>
        <taxon>Bacteroidales</taxon>
        <taxon>Bacteroidaceae</taxon>
        <taxon>Bacteroides</taxon>
    </lineage>
</organism>
<keyword evidence="6" id="KW-1185">Reference proteome</keyword>
<gene>
    <name evidence="5" type="ORF">SAMN05444349_10964</name>
</gene>
<dbReference type="STRING" id="871325.SAMN05444349_10964"/>
<dbReference type="SMART" id="SM00342">
    <property type="entry name" value="HTH_ARAC"/>
    <property type="match status" value="1"/>
</dbReference>
<keyword evidence="1" id="KW-0805">Transcription regulation</keyword>
<dbReference type="RefSeq" id="WP_025074426.1">
    <property type="nucleotide sequence ID" value="NZ_FQVD01000009.1"/>
</dbReference>
<dbReference type="GO" id="GO:0003700">
    <property type="term" value="F:DNA-binding transcription factor activity"/>
    <property type="evidence" value="ECO:0007669"/>
    <property type="project" value="InterPro"/>
</dbReference>
<dbReference type="PANTHER" id="PTHR43280">
    <property type="entry name" value="ARAC-FAMILY TRANSCRIPTIONAL REGULATOR"/>
    <property type="match status" value="1"/>
</dbReference>
<reference evidence="5 6" key="1">
    <citation type="submission" date="2016-11" db="EMBL/GenBank/DDBJ databases">
        <authorList>
            <person name="Jaros S."/>
            <person name="Januszkiewicz K."/>
            <person name="Wedrychowicz H."/>
        </authorList>
    </citation>
    <scope>NUCLEOTIDE SEQUENCE [LARGE SCALE GENOMIC DNA]</scope>
    <source>
        <strain evidence="5 6">DSM 26883</strain>
    </source>
</reference>
<evidence type="ECO:0000256" key="3">
    <source>
        <dbReference type="ARBA" id="ARBA00023163"/>
    </source>
</evidence>
<keyword evidence="2 5" id="KW-0238">DNA-binding</keyword>
<dbReference type="InterPro" id="IPR018060">
    <property type="entry name" value="HTH_AraC"/>
</dbReference>
<evidence type="ECO:0000313" key="5">
    <source>
        <dbReference type="EMBL" id="SHE98964.1"/>
    </source>
</evidence>
<dbReference type="Gene3D" id="1.10.10.60">
    <property type="entry name" value="Homeodomain-like"/>
    <property type="match status" value="1"/>
</dbReference>
<keyword evidence="3" id="KW-0804">Transcription</keyword>
<protein>
    <submittedName>
        <fullName evidence="5">AraC-type DNA-binding protein</fullName>
    </submittedName>
</protein>
<dbReference type="OrthoDB" id="1029553at2"/>
<dbReference type="AlphaFoldDB" id="A0A1M4XZD2"/>
<dbReference type="PANTHER" id="PTHR43280:SF29">
    <property type="entry name" value="ARAC-FAMILY TRANSCRIPTIONAL REGULATOR"/>
    <property type="match status" value="1"/>
</dbReference>
<dbReference type="GO" id="GO:0043565">
    <property type="term" value="F:sequence-specific DNA binding"/>
    <property type="evidence" value="ECO:0007669"/>
    <property type="project" value="InterPro"/>
</dbReference>
<dbReference type="EMBL" id="FQVD01000009">
    <property type="protein sequence ID" value="SHE98964.1"/>
    <property type="molecule type" value="Genomic_DNA"/>
</dbReference>
<evidence type="ECO:0000313" key="6">
    <source>
        <dbReference type="Proteomes" id="UP000184436"/>
    </source>
</evidence>
<dbReference type="PROSITE" id="PS01124">
    <property type="entry name" value="HTH_ARAC_FAMILY_2"/>
    <property type="match status" value="1"/>
</dbReference>
<dbReference type="InterPro" id="IPR009057">
    <property type="entry name" value="Homeodomain-like_sf"/>
</dbReference>
<dbReference type="Proteomes" id="UP000184436">
    <property type="component" value="Unassembled WGS sequence"/>
</dbReference>
<evidence type="ECO:0000256" key="1">
    <source>
        <dbReference type="ARBA" id="ARBA00023015"/>
    </source>
</evidence>
<dbReference type="SUPFAM" id="SSF46689">
    <property type="entry name" value="Homeodomain-like"/>
    <property type="match status" value="1"/>
</dbReference>
<name>A0A1M4XZD2_9BACE</name>
<sequence length="158" mass="18450">MGTHGEQLAGTKLYNITSTNINLYNGEMKDTDGKVLINEKMKDIYEDILYVLEDKKVYLDAQLNLTKLSQILFTNTTYLSRVINLLFKCNLKTLLNRYRINYAKELLKKEECDIQSLPTKCGFVSRSTFYSAFTKFEHITPSNFRSRILSLRLRNKEI</sequence>